<gene>
    <name evidence="3" type="ORF">BACT_0065</name>
</gene>
<dbReference type="RefSeq" id="WP_033504512.1">
    <property type="nucleotide sequence ID" value="NZ_CP011786.1"/>
</dbReference>
<evidence type="ECO:0000313" key="4">
    <source>
        <dbReference type="Proteomes" id="UP000029015"/>
    </source>
</evidence>
<reference evidence="3 4" key="1">
    <citation type="submission" date="2014-03" db="EMBL/GenBank/DDBJ databases">
        <title>Genomics of Bifidobacteria.</title>
        <authorList>
            <person name="Ventura M."/>
            <person name="Milani C."/>
            <person name="Lugli G.A."/>
        </authorList>
    </citation>
    <scope>NUCLEOTIDE SEQUENCE [LARGE SCALE GENOMIC DNA]</scope>
    <source>
        <strain evidence="3 4">DSM 22766</strain>
    </source>
</reference>
<dbReference type="PANTHER" id="PTHR43236:SF2">
    <property type="entry name" value="BLL0069 PROTEIN"/>
    <property type="match status" value="1"/>
</dbReference>
<sequence length="391" mass="43140">MAELTVYPETLRWATRVAKADPSAVSRHKGLQDFPLWLEATDPITVSFQKVHDLAVVLQTSFGALVRSALPDESEDELVRYRTVGNETVEPSKNLLDTISMMRARQNWARDELIQDGLSENALVGSVSGSASDEDLAQAILDALRLDEQWAKGTGDERVRFNKLKERASAAGLMIMQNSQVGHQRRPLNIEEFRAFALVDDVAPLIFINRNDSYAGMLFSLLHEIVHVLLGEPEIYDDAGLTPAGREIERTINRAVMKSVLSDEDFAVLWREQLDAGLSRLEAANAISQEYGLSALAFGIRARQADLADEQLIEQLRDQMQQDLRAREHERRKSSGGNGNATNASRLDTGFVRLVKGGIESGTLSYTDGFGLLNIKSAKSYDGLLAAKGLG</sequence>
<dbReference type="OrthoDB" id="9796786at2"/>
<feature type="compositionally biased region" description="Basic and acidic residues" evidence="1">
    <location>
        <begin position="324"/>
        <end position="333"/>
    </location>
</feature>
<dbReference type="eggNOG" id="COG2856">
    <property type="taxonomic scope" value="Bacteria"/>
</dbReference>
<dbReference type="Proteomes" id="UP000029015">
    <property type="component" value="Unassembled WGS sequence"/>
</dbReference>
<dbReference type="PANTHER" id="PTHR43236">
    <property type="entry name" value="ANTITOXIN HIGA1"/>
    <property type="match status" value="1"/>
</dbReference>
<dbReference type="Pfam" id="PF06114">
    <property type="entry name" value="Peptidase_M78"/>
    <property type="match status" value="1"/>
</dbReference>
<organism evidence="3 4">
    <name type="scientific">Bifidobacterium actinocoloniiforme DSM 22766</name>
    <dbReference type="NCBI Taxonomy" id="1437605"/>
    <lineage>
        <taxon>Bacteria</taxon>
        <taxon>Bacillati</taxon>
        <taxon>Actinomycetota</taxon>
        <taxon>Actinomycetes</taxon>
        <taxon>Bifidobacteriales</taxon>
        <taxon>Bifidobacteriaceae</taxon>
        <taxon>Bifidobacterium</taxon>
    </lineage>
</organism>
<dbReference type="STRING" id="1437605.AB656_06130"/>
<name>A0A086YWG0_9BIFI</name>
<dbReference type="AlphaFoldDB" id="A0A086YWG0"/>
<comment type="caution">
    <text evidence="3">The sequence shown here is derived from an EMBL/GenBank/DDBJ whole genome shotgun (WGS) entry which is preliminary data.</text>
</comment>
<dbReference type="KEGG" id="bact:AB656_06130"/>
<protein>
    <submittedName>
        <fullName evidence="3">Putative Zn peptidase</fullName>
    </submittedName>
</protein>
<evidence type="ECO:0000256" key="1">
    <source>
        <dbReference type="SAM" id="MobiDB-lite"/>
    </source>
</evidence>
<evidence type="ECO:0000313" key="3">
    <source>
        <dbReference type="EMBL" id="KFI38610.1"/>
    </source>
</evidence>
<dbReference type="InterPro" id="IPR010359">
    <property type="entry name" value="IrrE_HExxH"/>
</dbReference>
<evidence type="ECO:0000259" key="2">
    <source>
        <dbReference type="Pfam" id="PF06114"/>
    </source>
</evidence>
<accession>A0A086YWG0</accession>
<feature type="region of interest" description="Disordered" evidence="1">
    <location>
        <begin position="323"/>
        <end position="344"/>
    </location>
</feature>
<keyword evidence="4" id="KW-1185">Reference proteome</keyword>
<dbReference type="InterPro" id="IPR052345">
    <property type="entry name" value="Rad_response_metalloprotease"/>
</dbReference>
<proteinExistence type="predicted"/>
<dbReference type="EMBL" id="JGYK01000003">
    <property type="protein sequence ID" value="KFI38610.1"/>
    <property type="molecule type" value="Genomic_DNA"/>
</dbReference>
<feature type="domain" description="IrrE N-terminal-like" evidence="2">
    <location>
        <begin position="201"/>
        <end position="301"/>
    </location>
</feature>
<dbReference type="PATRIC" id="fig|1437605.7.peg.1259"/>